<feature type="domain" description="Cytochrome c" evidence="6">
    <location>
        <begin position="72"/>
        <end position="154"/>
    </location>
</feature>
<dbReference type="InterPro" id="IPR009056">
    <property type="entry name" value="Cyt_c-like_dom"/>
</dbReference>
<dbReference type="Pfam" id="PF13442">
    <property type="entry name" value="Cytochrome_CBB3"/>
    <property type="match status" value="1"/>
</dbReference>
<dbReference type="Proteomes" id="UP001497045">
    <property type="component" value="Unassembled WGS sequence"/>
</dbReference>
<comment type="caution">
    <text evidence="7">The sequence shown here is derived from an EMBL/GenBank/DDBJ whole genome shotgun (WGS) entry which is preliminary data.</text>
</comment>
<dbReference type="Gene3D" id="1.10.760.10">
    <property type="entry name" value="Cytochrome c-like domain"/>
    <property type="match status" value="1"/>
</dbReference>
<evidence type="ECO:0000256" key="3">
    <source>
        <dbReference type="ARBA" id="ARBA00023004"/>
    </source>
</evidence>
<feature type="region of interest" description="Disordered" evidence="5">
    <location>
        <begin position="1"/>
        <end position="24"/>
    </location>
</feature>
<dbReference type="SUPFAM" id="SSF46626">
    <property type="entry name" value="Cytochrome c"/>
    <property type="match status" value="1"/>
</dbReference>
<gene>
    <name evidence="7" type="ORF">AAEO60_12100</name>
</gene>
<dbReference type="PROSITE" id="PS51007">
    <property type="entry name" value="CYTC"/>
    <property type="match status" value="1"/>
</dbReference>
<keyword evidence="8" id="KW-1185">Reference proteome</keyword>
<keyword evidence="1 4" id="KW-0349">Heme</keyword>
<evidence type="ECO:0000313" key="7">
    <source>
        <dbReference type="EMBL" id="MEL1251410.1"/>
    </source>
</evidence>
<evidence type="ECO:0000256" key="5">
    <source>
        <dbReference type="SAM" id="MobiDB-lite"/>
    </source>
</evidence>
<feature type="region of interest" description="Disordered" evidence="5">
    <location>
        <begin position="46"/>
        <end position="75"/>
    </location>
</feature>
<protein>
    <submittedName>
        <fullName evidence="7">Cytochrome c</fullName>
    </submittedName>
</protein>
<name>A0ABU9IGS7_9SPHN</name>
<organism evidence="7 8">
    <name type="scientific">Aurantiacibacter gilvus</name>
    <dbReference type="NCBI Taxonomy" id="3139141"/>
    <lineage>
        <taxon>Bacteria</taxon>
        <taxon>Pseudomonadati</taxon>
        <taxon>Pseudomonadota</taxon>
        <taxon>Alphaproteobacteria</taxon>
        <taxon>Sphingomonadales</taxon>
        <taxon>Erythrobacteraceae</taxon>
        <taxon>Aurantiacibacter</taxon>
    </lineage>
</organism>
<dbReference type="EMBL" id="JBBYHV010000002">
    <property type="protein sequence ID" value="MEL1251410.1"/>
    <property type="molecule type" value="Genomic_DNA"/>
</dbReference>
<feature type="compositionally biased region" description="Polar residues" evidence="5">
    <location>
        <begin position="13"/>
        <end position="22"/>
    </location>
</feature>
<feature type="compositionally biased region" description="Pro residues" evidence="5">
    <location>
        <begin position="56"/>
        <end position="66"/>
    </location>
</feature>
<evidence type="ECO:0000256" key="1">
    <source>
        <dbReference type="ARBA" id="ARBA00022617"/>
    </source>
</evidence>
<feature type="compositionally biased region" description="Low complexity" evidence="5">
    <location>
        <begin position="46"/>
        <end position="55"/>
    </location>
</feature>
<evidence type="ECO:0000256" key="4">
    <source>
        <dbReference type="PROSITE-ProRule" id="PRU00433"/>
    </source>
</evidence>
<proteinExistence type="predicted"/>
<evidence type="ECO:0000313" key="8">
    <source>
        <dbReference type="Proteomes" id="UP001497045"/>
    </source>
</evidence>
<sequence length="159" mass="16001">MSNPRHSGLGPESPSTRASGNRSRIKSGMTIVAGLLLAGCAAVATAQQSESAPPAQAGPPPAPPPQTLSTRPDASGGEALYVAKCAMCHGPGGMGTGLLARRMDTPLLEERDNLAAPFVVIAARNGIGNMPAIPRGEVSDEDLQAIAEYLAAGPHGGAE</sequence>
<keyword evidence="2 4" id="KW-0479">Metal-binding</keyword>
<dbReference type="InterPro" id="IPR036909">
    <property type="entry name" value="Cyt_c-like_dom_sf"/>
</dbReference>
<reference evidence="7 8" key="1">
    <citation type="submission" date="2024-04" db="EMBL/GenBank/DDBJ databases">
        <title>Aurantiacibacter sp. DGU6 16S ribosomal RNA gene Genome sequencing and assembly.</title>
        <authorList>
            <person name="Park S."/>
        </authorList>
    </citation>
    <scope>NUCLEOTIDE SEQUENCE [LARGE SCALE GENOMIC DNA]</scope>
    <source>
        <strain evidence="7 8">DGU6</strain>
    </source>
</reference>
<keyword evidence="3 4" id="KW-0408">Iron</keyword>
<evidence type="ECO:0000256" key="2">
    <source>
        <dbReference type="ARBA" id="ARBA00022723"/>
    </source>
</evidence>
<dbReference type="RefSeq" id="WP_341673963.1">
    <property type="nucleotide sequence ID" value="NZ_JBBYHV010000002.1"/>
</dbReference>
<evidence type="ECO:0000259" key="6">
    <source>
        <dbReference type="PROSITE" id="PS51007"/>
    </source>
</evidence>
<accession>A0ABU9IGS7</accession>